<dbReference type="Gene3D" id="2.30.40.10">
    <property type="entry name" value="Urease, subunit C, domain 1"/>
    <property type="match status" value="1"/>
</dbReference>
<feature type="domain" description="Amidohydrolase 3" evidence="1">
    <location>
        <begin position="41"/>
        <end position="401"/>
    </location>
</feature>
<dbReference type="Proteomes" id="UP000027463">
    <property type="component" value="Unassembled WGS sequence"/>
</dbReference>
<evidence type="ECO:0000313" key="2">
    <source>
        <dbReference type="EMBL" id="KEO55822.1"/>
    </source>
</evidence>
<organism evidence="2 3">
    <name type="scientific">Thalassospira permensis NBRC 106175</name>
    <dbReference type="NCBI Taxonomy" id="1353532"/>
    <lineage>
        <taxon>Bacteria</taxon>
        <taxon>Pseudomonadati</taxon>
        <taxon>Pseudomonadota</taxon>
        <taxon>Alphaproteobacteria</taxon>
        <taxon>Rhodospirillales</taxon>
        <taxon>Thalassospiraceae</taxon>
        <taxon>Thalassospira</taxon>
    </lineage>
</organism>
<dbReference type="PANTHER" id="PTHR32027:SF0">
    <property type="entry name" value="CYTOSINE DEAMINASE"/>
    <property type="match status" value="1"/>
</dbReference>
<dbReference type="PANTHER" id="PTHR32027">
    <property type="entry name" value="CYTOSINE DEAMINASE"/>
    <property type="match status" value="1"/>
</dbReference>
<accession>A0ABR4TNU9</accession>
<dbReference type="InterPro" id="IPR032466">
    <property type="entry name" value="Metal_Hydrolase"/>
</dbReference>
<keyword evidence="3" id="KW-1185">Reference proteome</keyword>
<dbReference type="InterPro" id="IPR013108">
    <property type="entry name" value="Amidohydro_3"/>
</dbReference>
<evidence type="ECO:0000259" key="1">
    <source>
        <dbReference type="Pfam" id="PF07969"/>
    </source>
</evidence>
<dbReference type="SUPFAM" id="SSF51338">
    <property type="entry name" value="Composite domain of metallo-dependent hydrolases"/>
    <property type="match status" value="1"/>
</dbReference>
<dbReference type="InterPro" id="IPR052349">
    <property type="entry name" value="Metallo-hydrolase_Enzymes"/>
</dbReference>
<dbReference type="RefSeq" id="WP_037990533.1">
    <property type="nucleotide sequence ID" value="NZ_AUNC01000023.1"/>
</dbReference>
<comment type="caution">
    <text evidence="2">The sequence shown here is derived from an EMBL/GenBank/DDBJ whole genome shotgun (WGS) entry which is preliminary data.</text>
</comment>
<evidence type="ECO:0000313" key="3">
    <source>
        <dbReference type="Proteomes" id="UP000027463"/>
    </source>
</evidence>
<dbReference type="EC" id="3.5.4.1" evidence="2"/>
<dbReference type="SUPFAM" id="SSF51556">
    <property type="entry name" value="Metallo-dependent hydrolases"/>
    <property type="match status" value="1"/>
</dbReference>
<gene>
    <name evidence="2" type="ORF">SMB34_05245</name>
</gene>
<protein>
    <submittedName>
        <fullName evidence="2">Cytosine deaminase</fullName>
        <ecNumber evidence="2">3.5.4.1</ecNumber>
    </submittedName>
</protein>
<sequence>MQADLILKNANLPDGRTGVDIACKNGKIIEIGPKLPILAGEEIDCDRLLVSPPFVDSHFHMDATLSLGLPRMNESGTLLEGIALWGELKPILTIEAVIERALRYCDLAVSKGLLAIRTHVDVCDDRLLAVDALLEVKKQVAPYIDLQLVAFPQDGYLRSPTAKQNVIRALDKGVDVVGGIPHFERTMADGAQSITELCEMAAKRGLRVDMHCDETDDPLSRHIEMLAYETQRLGLQERVAGSHLTSMHSMDNYYVSKLIALMTEAEVSVIANPLINITLQGRHDTYPKRRGMTRVPELRKAGLTVAFGHDCVMDPWYSMGSGDMLEVASMGLHVAQMTSRDDIRACFDAVTTEPAKIMGLEGYGIAVGNNADFVVLQARDTIEAIRLRANRLYVIRRGNIIAETPLQQTRLHLSERPETVRGDDYAPGK</sequence>
<dbReference type="GO" id="GO:0004131">
    <property type="term" value="F:cytosine deaminase activity"/>
    <property type="evidence" value="ECO:0007669"/>
    <property type="project" value="UniProtKB-EC"/>
</dbReference>
<proteinExistence type="predicted"/>
<dbReference type="Gene3D" id="3.20.20.140">
    <property type="entry name" value="Metal-dependent hydrolases"/>
    <property type="match status" value="1"/>
</dbReference>
<name>A0ABR4TNU9_9PROT</name>
<dbReference type="NCBIfam" id="NF005748">
    <property type="entry name" value="PRK07572.1"/>
    <property type="match status" value="1"/>
</dbReference>
<dbReference type="Pfam" id="PF07969">
    <property type="entry name" value="Amidohydro_3"/>
    <property type="match status" value="1"/>
</dbReference>
<dbReference type="EMBL" id="AUNC01000023">
    <property type="protein sequence ID" value="KEO55822.1"/>
    <property type="molecule type" value="Genomic_DNA"/>
</dbReference>
<keyword evidence="2" id="KW-0378">Hydrolase</keyword>
<dbReference type="CDD" id="cd01293">
    <property type="entry name" value="Bact_CD"/>
    <property type="match status" value="1"/>
</dbReference>
<reference evidence="2 3" key="1">
    <citation type="submission" date="2013-07" db="EMBL/GenBank/DDBJ databases">
        <title>Thalassospira permensis NBRC 106175 Genome Sequencing.</title>
        <authorList>
            <person name="Lai Q."/>
            <person name="Shao Z."/>
        </authorList>
    </citation>
    <scope>NUCLEOTIDE SEQUENCE [LARGE SCALE GENOMIC DNA]</scope>
    <source>
        <strain evidence="2 3">NBRC 106175</strain>
    </source>
</reference>
<dbReference type="InterPro" id="IPR011059">
    <property type="entry name" value="Metal-dep_hydrolase_composite"/>
</dbReference>